<evidence type="ECO:0000259" key="4">
    <source>
        <dbReference type="PROSITE" id="PS50932"/>
    </source>
</evidence>
<protein>
    <submittedName>
        <fullName evidence="5">LacI family transcriptional regulator</fullName>
    </submittedName>
</protein>
<dbReference type="PROSITE" id="PS50932">
    <property type="entry name" value="HTH_LACI_2"/>
    <property type="match status" value="1"/>
</dbReference>
<sequence length="342" mass="36399">MKLTTPGGHSRPSMKDVARHARVSMGTVSNVLNNPTVVTDATRERVEKAIADLGFVRNEAARRLAVGRSHTVGFVVVDLGNSFFLDITRGIEAGLDEQSRQLVLANSDVDLDKQNAHLTLFEESQLSGLILAPLDAPLDAAYAVRDRGTPLVLVNWPGADDACGVVNDDEFGGYIAARHLIENGRTRLLFAGGPFGLRAISDRLHGAQRAVAEEAGVSLEVIETERITMRGGTELGDELSARSAHLRPDGLIAAADALAAGAIHALQVRGIDVPRDIAVIGHDNNHFAHDNVVPISSVAQPGQDMGLTAAALLLEEILTPDEHTHRTVTMQPSLVVRESSGA</sequence>
<accession>A0A9D2H4I7</accession>
<keyword evidence="1" id="KW-0805">Transcription regulation</keyword>
<organism evidence="5 6">
    <name type="scientific">Candidatus Microbacterium stercoravium</name>
    <dbReference type="NCBI Taxonomy" id="2838697"/>
    <lineage>
        <taxon>Bacteria</taxon>
        <taxon>Bacillati</taxon>
        <taxon>Actinomycetota</taxon>
        <taxon>Actinomycetes</taxon>
        <taxon>Micrococcales</taxon>
        <taxon>Microbacteriaceae</taxon>
        <taxon>Microbacterium</taxon>
    </lineage>
</organism>
<dbReference type="Pfam" id="PF13377">
    <property type="entry name" value="Peripla_BP_3"/>
    <property type="match status" value="1"/>
</dbReference>
<dbReference type="GO" id="GO:0000976">
    <property type="term" value="F:transcription cis-regulatory region binding"/>
    <property type="evidence" value="ECO:0007669"/>
    <property type="project" value="TreeGrafter"/>
</dbReference>
<dbReference type="SUPFAM" id="SSF47413">
    <property type="entry name" value="lambda repressor-like DNA-binding domains"/>
    <property type="match status" value="1"/>
</dbReference>
<keyword evidence="2" id="KW-0238">DNA-binding</keyword>
<proteinExistence type="predicted"/>
<dbReference type="SUPFAM" id="SSF53822">
    <property type="entry name" value="Periplasmic binding protein-like I"/>
    <property type="match status" value="1"/>
</dbReference>
<evidence type="ECO:0000256" key="1">
    <source>
        <dbReference type="ARBA" id="ARBA00023015"/>
    </source>
</evidence>
<dbReference type="GO" id="GO:0003700">
    <property type="term" value="F:DNA-binding transcription factor activity"/>
    <property type="evidence" value="ECO:0007669"/>
    <property type="project" value="TreeGrafter"/>
</dbReference>
<feature type="domain" description="HTH lacI-type" evidence="4">
    <location>
        <begin position="12"/>
        <end position="66"/>
    </location>
</feature>
<dbReference type="PANTHER" id="PTHR30146">
    <property type="entry name" value="LACI-RELATED TRANSCRIPTIONAL REPRESSOR"/>
    <property type="match status" value="1"/>
</dbReference>
<dbReference type="InterPro" id="IPR046335">
    <property type="entry name" value="LacI/GalR-like_sensor"/>
</dbReference>
<dbReference type="InterPro" id="IPR000843">
    <property type="entry name" value="HTH_LacI"/>
</dbReference>
<dbReference type="PROSITE" id="PS00356">
    <property type="entry name" value="HTH_LACI_1"/>
    <property type="match status" value="1"/>
</dbReference>
<evidence type="ECO:0000256" key="2">
    <source>
        <dbReference type="ARBA" id="ARBA00023125"/>
    </source>
</evidence>
<name>A0A9D2H4I7_9MICO</name>
<evidence type="ECO:0000313" key="6">
    <source>
        <dbReference type="Proteomes" id="UP000824220"/>
    </source>
</evidence>
<dbReference type="Gene3D" id="3.40.50.2300">
    <property type="match status" value="2"/>
</dbReference>
<keyword evidence="3" id="KW-0804">Transcription</keyword>
<dbReference type="SMART" id="SM00354">
    <property type="entry name" value="HTH_LACI"/>
    <property type="match status" value="1"/>
</dbReference>
<reference evidence="5" key="2">
    <citation type="submission" date="2021-04" db="EMBL/GenBank/DDBJ databases">
        <authorList>
            <person name="Gilroy R."/>
        </authorList>
    </citation>
    <scope>NUCLEOTIDE SEQUENCE</scope>
    <source>
        <strain evidence="5">ChiHjej8B7-3636</strain>
    </source>
</reference>
<dbReference type="AlphaFoldDB" id="A0A9D2H4I7"/>
<dbReference type="CDD" id="cd01392">
    <property type="entry name" value="HTH_LacI"/>
    <property type="match status" value="1"/>
</dbReference>
<dbReference type="Proteomes" id="UP000824220">
    <property type="component" value="Unassembled WGS sequence"/>
</dbReference>
<evidence type="ECO:0000313" key="5">
    <source>
        <dbReference type="EMBL" id="HJA03792.1"/>
    </source>
</evidence>
<dbReference type="PANTHER" id="PTHR30146:SF109">
    <property type="entry name" value="HTH-TYPE TRANSCRIPTIONAL REGULATOR GALS"/>
    <property type="match status" value="1"/>
</dbReference>
<dbReference type="InterPro" id="IPR010982">
    <property type="entry name" value="Lambda_DNA-bd_dom_sf"/>
</dbReference>
<dbReference type="EMBL" id="DXAM01000044">
    <property type="protein sequence ID" value="HJA03792.1"/>
    <property type="molecule type" value="Genomic_DNA"/>
</dbReference>
<dbReference type="Pfam" id="PF00356">
    <property type="entry name" value="LacI"/>
    <property type="match status" value="1"/>
</dbReference>
<dbReference type="InterPro" id="IPR028082">
    <property type="entry name" value="Peripla_BP_I"/>
</dbReference>
<evidence type="ECO:0000256" key="3">
    <source>
        <dbReference type="ARBA" id="ARBA00023163"/>
    </source>
</evidence>
<gene>
    <name evidence="5" type="ORF">H9800_02900</name>
</gene>
<dbReference type="Gene3D" id="1.10.260.40">
    <property type="entry name" value="lambda repressor-like DNA-binding domains"/>
    <property type="match status" value="1"/>
</dbReference>
<comment type="caution">
    <text evidence="5">The sequence shown here is derived from an EMBL/GenBank/DDBJ whole genome shotgun (WGS) entry which is preliminary data.</text>
</comment>
<reference evidence="5" key="1">
    <citation type="journal article" date="2021" name="PeerJ">
        <title>Extensive microbial diversity within the chicken gut microbiome revealed by metagenomics and culture.</title>
        <authorList>
            <person name="Gilroy R."/>
            <person name="Ravi A."/>
            <person name="Getino M."/>
            <person name="Pursley I."/>
            <person name="Horton D.L."/>
            <person name="Alikhan N.F."/>
            <person name="Baker D."/>
            <person name="Gharbi K."/>
            <person name="Hall N."/>
            <person name="Watson M."/>
            <person name="Adriaenssens E.M."/>
            <person name="Foster-Nyarko E."/>
            <person name="Jarju S."/>
            <person name="Secka A."/>
            <person name="Antonio M."/>
            <person name="Oren A."/>
            <person name="Chaudhuri R.R."/>
            <person name="La Ragione R."/>
            <person name="Hildebrand F."/>
            <person name="Pallen M.J."/>
        </authorList>
    </citation>
    <scope>NUCLEOTIDE SEQUENCE</scope>
    <source>
        <strain evidence="5">ChiHjej8B7-3636</strain>
    </source>
</reference>